<dbReference type="PRINTS" id="PR01035">
    <property type="entry name" value="TCRTETA"/>
</dbReference>
<evidence type="ECO:0000256" key="1">
    <source>
        <dbReference type="ARBA" id="ARBA00004651"/>
    </source>
</evidence>
<keyword evidence="4 6" id="KW-1133">Transmembrane helix</keyword>
<evidence type="ECO:0000256" key="6">
    <source>
        <dbReference type="SAM" id="Phobius"/>
    </source>
</evidence>
<feature type="transmembrane region" description="Helical" evidence="6">
    <location>
        <begin position="323"/>
        <end position="347"/>
    </location>
</feature>
<dbReference type="InterPro" id="IPR036259">
    <property type="entry name" value="MFS_trans_sf"/>
</dbReference>
<feature type="transmembrane region" description="Helical" evidence="6">
    <location>
        <begin position="90"/>
        <end position="107"/>
    </location>
</feature>
<feature type="transmembrane region" description="Helical" evidence="6">
    <location>
        <begin position="391"/>
        <end position="412"/>
    </location>
</feature>
<proteinExistence type="predicted"/>
<feature type="transmembrane region" description="Helical" evidence="6">
    <location>
        <begin position="119"/>
        <end position="145"/>
    </location>
</feature>
<dbReference type="RefSeq" id="WP_345923860.1">
    <property type="nucleotide sequence ID" value="NZ_JBDIVF010000001.1"/>
</dbReference>
<feature type="transmembrane region" description="Helical" evidence="6">
    <location>
        <begin position="268"/>
        <end position="287"/>
    </location>
</feature>
<dbReference type="PANTHER" id="PTHR23513:SF6">
    <property type="entry name" value="MAJOR FACILITATOR SUPERFAMILY ASSOCIATED DOMAIN-CONTAINING PROTEIN"/>
    <property type="match status" value="1"/>
</dbReference>
<keyword evidence="5 6" id="KW-0472">Membrane</keyword>
<sequence length="420" mass="43333">MLRQCLLILLSRVPAASLWRDAGFLRLFAANALSALGTAVSLMALPLTAVGLLNASATEMGILAACELLPFITIGLPAGVWIDRASKKRLAVIFNLVAAAGLALVPLGHEAGFLSMGVLYAVGFIVSMTEAIGGSATQVLVTLLVGRERLVLANSKLSASTSVAQVCGPALAALLIAGVGAPLAVSIDALSFVVAAVLIGSIRLHEEITPHAGVSVVAQIREGLMLVWQTPMLRGLVAVVAAWIIMSDAFKALYVLHAARNLGLGEGAIGLINSLGALGGLAGAPLAHGVERRWGIRTALIAGVALAGLGYLLYAVPHGGWPLAAPLAGLALFVFNAGSTLYVINYLSLRLAVTPDGLLGRMVTSMRFVTILPGPLGTIALGHAADRVGLPPVFAGLGLCCFVMAVCAWFWLPRQTRLTD</sequence>
<feature type="transmembrane region" description="Helical" evidence="6">
    <location>
        <begin position="25"/>
        <end position="53"/>
    </location>
</feature>
<keyword evidence="2" id="KW-1003">Cell membrane</keyword>
<comment type="caution">
    <text evidence="7">The sequence shown here is derived from an EMBL/GenBank/DDBJ whole genome shotgun (WGS) entry which is preliminary data.</text>
</comment>
<feature type="transmembrane region" description="Helical" evidence="6">
    <location>
        <begin position="368"/>
        <end position="385"/>
    </location>
</feature>
<evidence type="ECO:0000313" key="8">
    <source>
        <dbReference type="Proteomes" id="UP001548590"/>
    </source>
</evidence>
<dbReference type="Gene3D" id="1.20.1250.20">
    <property type="entry name" value="MFS general substrate transporter like domains"/>
    <property type="match status" value="1"/>
</dbReference>
<dbReference type="Proteomes" id="UP001548590">
    <property type="component" value="Unassembled WGS sequence"/>
</dbReference>
<comment type="subcellular location">
    <subcellularLocation>
        <location evidence="1">Cell membrane</location>
        <topology evidence="1">Multi-pass membrane protein</topology>
    </subcellularLocation>
</comment>
<evidence type="ECO:0000256" key="5">
    <source>
        <dbReference type="ARBA" id="ARBA00023136"/>
    </source>
</evidence>
<dbReference type="InterPro" id="IPR011701">
    <property type="entry name" value="MFS"/>
</dbReference>
<evidence type="ECO:0000313" key="7">
    <source>
        <dbReference type="EMBL" id="MET1488880.1"/>
    </source>
</evidence>
<keyword evidence="3 6" id="KW-0812">Transmembrane</keyword>
<dbReference type="CDD" id="cd06173">
    <property type="entry name" value="MFS_MefA_like"/>
    <property type="match status" value="1"/>
</dbReference>
<keyword evidence="8" id="KW-1185">Reference proteome</keyword>
<accession>A0ABV2CLU8</accession>
<evidence type="ECO:0000256" key="3">
    <source>
        <dbReference type="ARBA" id="ARBA00022692"/>
    </source>
</evidence>
<evidence type="ECO:0000256" key="4">
    <source>
        <dbReference type="ARBA" id="ARBA00022989"/>
    </source>
</evidence>
<dbReference type="Pfam" id="PF07690">
    <property type="entry name" value="MFS_1"/>
    <property type="match status" value="1"/>
</dbReference>
<feature type="transmembrane region" description="Helical" evidence="6">
    <location>
        <begin position="299"/>
        <end position="317"/>
    </location>
</feature>
<gene>
    <name evidence="7" type="ORF">ABVT11_03500</name>
</gene>
<dbReference type="PANTHER" id="PTHR23513">
    <property type="entry name" value="INTEGRAL MEMBRANE EFFLUX PROTEIN-RELATED"/>
    <property type="match status" value="1"/>
</dbReference>
<name>A0ABV2CLU8_9RHOO</name>
<reference evidence="7 8" key="1">
    <citation type="submission" date="2024-07" db="EMBL/GenBank/DDBJ databases">
        <title>Uliginosibacterium paludis KCTC:42655.</title>
        <authorList>
            <person name="Kim M.K."/>
        </authorList>
    </citation>
    <scope>NUCLEOTIDE SEQUENCE [LARGE SCALE GENOMIC DNA]</scope>
    <source>
        <strain evidence="7 8">KCTC 42655</strain>
    </source>
</reference>
<dbReference type="SUPFAM" id="SSF103473">
    <property type="entry name" value="MFS general substrate transporter"/>
    <property type="match status" value="1"/>
</dbReference>
<feature type="transmembrane region" description="Helical" evidence="6">
    <location>
        <begin position="157"/>
        <end position="177"/>
    </location>
</feature>
<dbReference type="InterPro" id="IPR001958">
    <property type="entry name" value="Tet-R_TetA/multi-R_MdtG-like"/>
</dbReference>
<protein>
    <submittedName>
        <fullName evidence="7">MFS transporter</fullName>
    </submittedName>
</protein>
<dbReference type="EMBL" id="JBEWLZ010000002">
    <property type="protein sequence ID" value="MET1488880.1"/>
    <property type="molecule type" value="Genomic_DNA"/>
</dbReference>
<evidence type="ECO:0000256" key="2">
    <source>
        <dbReference type="ARBA" id="ARBA00022475"/>
    </source>
</evidence>
<organism evidence="7 8">
    <name type="scientific">Uliginosibacterium paludis</name>
    <dbReference type="NCBI Taxonomy" id="1615952"/>
    <lineage>
        <taxon>Bacteria</taxon>
        <taxon>Pseudomonadati</taxon>
        <taxon>Pseudomonadota</taxon>
        <taxon>Betaproteobacteria</taxon>
        <taxon>Rhodocyclales</taxon>
        <taxon>Zoogloeaceae</taxon>
        <taxon>Uliginosibacterium</taxon>
    </lineage>
</organism>
<feature type="transmembrane region" description="Helical" evidence="6">
    <location>
        <begin position="183"/>
        <end position="202"/>
    </location>
</feature>